<dbReference type="AlphaFoldDB" id="A0A150H097"/>
<dbReference type="Proteomes" id="UP000075714">
    <property type="component" value="Unassembled WGS sequence"/>
</dbReference>
<feature type="transmembrane region" description="Helical" evidence="2">
    <location>
        <begin position="52"/>
        <end position="70"/>
    </location>
</feature>
<keyword evidence="2" id="KW-0812">Transmembrane</keyword>
<keyword evidence="4" id="KW-1185">Reference proteome</keyword>
<proteinExistence type="predicted"/>
<name>A0A150H097_GONPE</name>
<keyword evidence="2" id="KW-0472">Membrane</keyword>
<feature type="compositionally biased region" description="Low complexity" evidence="1">
    <location>
        <begin position="248"/>
        <end position="257"/>
    </location>
</feature>
<accession>A0A150H097</accession>
<gene>
    <name evidence="3" type="ORF">GPECTOR_3g54</name>
</gene>
<sequence length="950" mass="94904">MTCPDCGPVLALGAAAAALTGFPCEGSNWAKTAYTLRTFRGNLLHAADRRDFSVLAYLASLALVLLVTMVRPDVYLRHRHALVLLVRLSMAVGNTFAASLAPTACLAGTTAPYYIPQYATEAALSRHEPYGSSGGGRGGGLPALLMLKNTGLLYVALKAVIWGRVLTVYQLAAGAFEVLNGTLVGYVVARRLYGSSVAAAALSPSLLVLQVLLYHSLPCAVVWCLEAEQRRKFRTNIPSPGASPPTSAPLSRAASAGPSPPGGRLGSLSGTNGGGGGFTAVARLTPGWASPEATVASPLRRALEGLGGAGRSALGYRALTRSHMVSIKVWDHGTGAAAFPQAAERVRAAFSSVVAATGPAILLQPNTRAASAAAAAATLSGRWSPFAAPRLDVDADGVPAATAAAAGGGGVDSAMPPSPRPRLHSVVVRGCVHLLGVVRSLLPLPLAVGAVSASISAGELSALAAVAAAGEGEECSTAAGRGFGGAGLQPVCHVEVDRLEELPAAQLNLQEALLRAASGGPGGGAVDSTGGNAAVAGRLGFTVWPVAISVADAAASSVSVDLRIWDLGGGGIDGDGGRPPPGPRRIRVVAVGTCGSTVVLDDEVDVPPYSLYGNEGEVDEQEERGAAKTWASIVSLQLPQPRSPGLVVLHLLPAAAPAAADAAATSAVGGSASAGGAHRPLVTLPLLALPSRAAADEMLGLYDTMVSDLAALGGGGGASAAHVAAFHDHFAAVAADLSYLVQWLVEQPGRAAAAPGDASEGDGDADAGVWAAATQLGEAARAEAGAAMAAEGGSPAVHAVAGPAAAAVDAEATELAAVARLVLNVRAYLEDCGLGACMRDLRALLAAAWPTSAAELLPPSLLLTASASDAAAAAAGASLWLPSASSTASSSHCGSFNVGTTSPFLVAAAPQPPPVRRGSYLAPAAVMECSEEEAELVYGTERARSPTADA</sequence>
<evidence type="ECO:0000256" key="1">
    <source>
        <dbReference type="SAM" id="MobiDB-lite"/>
    </source>
</evidence>
<protein>
    <submittedName>
        <fullName evidence="3">Uncharacterized protein</fullName>
    </submittedName>
</protein>
<evidence type="ECO:0000256" key="2">
    <source>
        <dbReference type="SAM" id="Phobius"/>
    </source>
</evidence>
<keyword evidence="2" id="KW-1133">Transmembrane helix</keyword>
<evidence type="ECO:0000313" key="4">
    <source>
        <dbReference type="Proteomes" id="UP000075714"/>
    </source>
</evidence>
<organism evidence="3 4">
    <name type="scientific">Gonium pectorale</name>
    <name type="common">Green alga</name>
    <dbReference type="NCBI Taxonomy" id="33097"/>
    <lineage>
        <taxon>Eukaryota</taxon>
        <taxon>Viridiplantae</taxon>
        <taxon>Chlorophyta</taxon>
        <taxon>core chlorophytes</taxon>
        <taxon>Chlorophyceae</taxon>
        <taxon>CS clade</taxon>
        <taxon>Chlamydomonadales</taxon>
        <taxon>Volvocaceae</taxon>
        <taxon>Gonium</taxon>
    </lineage>
</organism>
<reference evidence="4" key="1">
    <citation type="journal article" date="2016" name="Nat. Commun.">
        <title>The Gonium pectorale genome demonstrates co-option of cell cycle regulation during the evolution of multicellularity.</title>
        <authorList>
            <person name="Hanschen E.R."/>
            <person name="Marriage T.N."/>
            <person name="Ferris P.J."/>
            <person name="Hamaji T."/>
            <person name="Toyoda A."/>
            <person name="Fujiyama A."/>
            <person name="Neme R."/>
            <person name="Noguchi H."/>
            <person name="Minakuchi Y."/>
            <person name="Suzuki M."/>
            <person name="Kawai-Toyooka H."/>
            <person name="Smith D.R."/>
            <person name="Sparks H."/>
            <person name="Anderson J."/>
            <person name="Bakaric R."/>
            <person name="Luria V."/>
            <person name="Karger A."/>
            <person name="Kirschner M.W."/>
            <person name="Durand P.M."/>
            <person name="Michod R.E."/>
            <person name="Nozaki H."/>
            <person name="Olson B.J."/>
        </authorList>
    </citation>
    <scope>NUCLEOTIDE SEQUENCE [LARGE SCALE GENOMIC DNA]</scope>
    <source>
        <strain evidence="4">NIES-2863</strain>
    </source>
</reference>
<comment type="caution">
    <text evidence="3">The sequence shown here is derived from an EMBL/GenBank/DDBJ whole genome shotgun (WGS) entry which is preliminary data.</text>
</comment>
<evidence type="ECO:0000313" key="3">
    <source>
        <dbReference type="EMBL" id="KXZ55402.1"/>
    </source>
</evidence>
<dbReference type="EMBL" id="LSYV01000004">
    <property type="protein sequence ID" value="KXZ55402.1"/>
    <property type="molecule type" value="Genomic_DNA"/>
</dbReference>
<dbReference type="OrthoDB" id="10685767at2759"/>
<feature type="region of interest" description="Disordered" evidence="1">
    <location>
        <begin position="235"/>
        <end position="270"/>
    </location>
</feature>